<keyword evidence="4" id="KW-0997">Cell inner membrane</keyword>
<comment type="subcellular location">
    <subcellularLocation>
        <location evidence="1">Endomembrane system</location>
    </subcellularLocation>
</comment>
<dbReference type="CDD" id="cd13553">
    <property type="entry name" value="PBP2_NrtA_CpmA_like"/>
    <property type="match status" value="1"/>
</dbReference>
<gene>
    <name evidence="6" type="ORF">DMB65_08755</name>
</gene>
<dbReference type="Gene3D" id="3.40.190.10">
    <property type="entry name" value="Periplasmic binding protein-like II"/>
    <property type="match status" value="2"/>
</dbReference>
<comment type="caution">
    <text evidence="6">The sequence shown here is derived from an EMBL/GenBank/DDBJ whole genome shotgun (WGS) entry which is preliminary data.</text>
</comment>
<evidence type="ECO:0000256" key="3">
    <source>
        <dbReference type="ARBA" id="ARBA00022475"/>
    </source>
</evidence>
<evidence type="ECO:0000256" key="2">
    <source>
        <dbReference type="ARBA" id="ARBA00022448"/>
    </source>
</evidence>
<dbReference type="Pfam" id="PF13379">
    <property type="entry name" value="NMT1_2"/>
    <property type="match status" value="1"/>
</dbReference>
<evidence type="ECO:0000256" key="1">
    <source>
        <dbReference type="ARBA" id="ARBA00004308"/>
    </source>
</evidence>
<keyword evidence="3" id="KW-1003">Cell membrane</keyword>
<name>A0A2V4BPX3_9FLAO</name>
<dbReference type="GO" id="GO:0012505">
    <property type="term" value="C:endomembrane system"/>
    <property type="evidence" value="ECO:0007669"/>
    <property type="project" value="UniProtKB-SubCell"/>
</dbReference>
<dbReference type="Proteomes" id="UP000247903">
    <property type="component" value="Unassembled WGS sequence"/>
</dbReference>
<dbReference type="SUPFAM" id="SSF53850">
    <property type="entry name" value="Periplasmic binding protein-like II"/>
    <property type="match status" value="1"/>
</dbReference>
<dbReference type="PANTHER" id="PTHR30024">
    <property type="entry name" value="ALIPHATIC SULFONATES-BINDING PROTEIN-RELATED"/>
    <property type="match status" value="1"/>
</dbReference>
<evidence type="ECO:0000313" key="6">
    <source>
        <dbReference type="EMBL" id="PXY41039.1"/>
    </source>
</evidence>
<protein>
    <submittedName>
        <fullName evidence="6">Nitrate ABC transporter substrate-binding protein</fullName>
    </submittedName>
</protein>
<sequence>MKPTLFRLSMLIIVTFIIFSFKGKNPTTTSSKSRITDPPTTKKLVLEKPNVTIGFIKLTDMAPLAIAKHLGFFDAEGLNVKLEVQANWRDILDKVLDQQIDGAQMLAGQPIAAAAGCGRQGALVTTFSMDLNGNAITVSKDVWSKIADSIPQEYGRPVHPIPASALMPALHIYKKQNKPFVIGVVSAYSNHNYQLRYWLAAAGINPGFYNNNNIQGSKGTTGGDVLLNITAPPQMPETLQAGTINAYCVGEPWNQQAVDQGIGVPVVTSREIWKNHPEKVFVMTKEFVEKYPNTAIAITKALIKAGKWLDDPVNRKEATRILSKSAYVDGDKRVIDNSMLGTFEFEKGDIRSVPDFNVFFRYNATYPYYSDGIWFLTQMKRWGQISEPKSNDWYHAKIKEIYKPEIWMSAARLLLEEGFLTKDEIPTTDGYKPASTEFIDNMVYDGKKPLEYIKGFKIGIKD</sequence>
<evidence type="ECO:0000313" key="7">
    <source>
        <dbReference type="Proteomes" id="UP000247903"/>
    </source>
</evidence>
<dbReference type="EMBL" id="QJHK01000006">
    <property type="protein sequence ID" value="PXY41039.1"/>
    <property type="molecule type" value="Genomic_DNA"/>
</dbReference>
<dbReference type="AlphaFoldDB" id="A0A2V4BPX3"/>
<keyword evidence="2" id="KW-0813">Transport</keyword>
<evidence type="ECO:0000256" key="4">
    <source>
        <dbReference type="ARBA" id="ARBA00022519"/>
    </source>
</evidence>
<dbReference type="RefSeq" id="WP_110306275.1">
    <property type="nucleotide sequence ID" value="NZ_QJHK01000006.1"/>
</dbReference>
<dbReference type="InterPro" id="IPR044527">
    <property type="entry name" value="NrtA/CpmA_ABC-bd_dom"/>
</dbReference>
<keyword evidence="7" id="KW-1185">Reference proteome</keyword>
<organism evidence="6 7">
    <name type="scientific">Flavobacterium cheongpyeongense</name>
    <dbReference type="NCBI Taxonomy" id="2212651"/>
    <lineage>
        <taxon>Bacteria</taxon>
        <taxon>Pseudomonadati</taxon>
        <taxon>Bacteroidota</taxon>
        <taxon>Flavobacteriia</taxon>
        <taxon>Flavobacteriales</taxon>
        <taxon>Flavobacteriaceae</taxon>
        <taxon>Flavobacterium</taxon>
    </lineage>
</organism>
<accession>A0A2V4BPX3</accession>
<dbReference type="PANTHER" id="PTHR30024:SF43">
    <property type="entry name" value="BLL4572 PROTEIN"/>
    <property type="match status" value="1"/>
</dbReference>
<reference evidence="6 7" key="1">
    <citation type="submission" date="2018-05" db="EMBL/GenBank/DDBJ databases">
        <title>Flavobacterium sp. strain IMCC34759, incomplete genome.</title>
        <authorList>
            <person name="Joung Y."/>
            <person name="Cho J."/>
        </authorList>
    </citation>
    <scope>NUCLEOTIDE SEQUENCE [LARGE SCALE GENOMIC DNA]</scope>
    <source>
        <strain evidence="6 7">IMCC34759</strain>
    </source>
</reference>
<keyword evidence="5" id="KW-0472">Membrane</keyword>
<evidence type="ECO:0000256" key="5">
    <source>
        <dbReference type="ARBA" id="ARBA00023136"/>
    </source>
</evidence>
<proteinExistence type="predicted"/>
<dbReference type="OrthoDB" id="9815454at2"/>